<dbReference type="InterPro" id="IPR004791">
    <property type="entry name" value="UvrC"/>
</dbReference>
<dbReference type="InterPro" id="IPR003583">
    <property type="entry name" value="Hlx-hairpin-Hlx_DNA-bd_motif"/>
</dbReference>
<organism evidence="11 12">
    <name type="scientific">Natronoglycomyces albus</name>
    <dbReference type="NCBI Taxonomy" id="2811108"/>
    <lineage>
        <taxon>Bacteria</taxon>
        <taxon>Bacillati</taxon>
        <taxon>Actinomycetota</taxon>
        <taxon>Actinomycetes</taxon>
        <taxon>Glycomycetales</taxon>
        <taxon>Glycomycetaceae</taxon>
        <taxon>Natronoglycomyces</taxon>
    </lineage>
</organism>
<feature type="domain" description="GIY-YIG" evidence="9">
    <location>
        <begin position="14"/>
        <end position="93"/>
    </location>
</feature>
<dbReference type="KEGG" id="nav:JQS30_08550"/>
<dbReference type="RefSeq" id="WP_246497829.1">
    <property type="nucleotide sequence ID" value="NZ_CP070496.1"/>
</dbReference>
<dbReference type="SMART" id="SM00465">
    <property type="entry name" value="GIYc"/>
    <property type="match status" value="1"/>
</dbReference>
<comment type="subcellular location">
    <subcellularLocation>
        <location evidence="6">Cytoplasm</location>
    </subcellularLocation>
</comment>
<dbReference type="GO" id="GO:0005737">
    <property type="term" value="C:cytoplasm"/>
    <property type="evidence" value="ECO:0007669"/>
    <property type="project" value="UniProtKB-SubCell"/>
</dbReference>
<dbReference type="FunFam" id="3.40.1440.10:FF:000001">
    <property type="entry name" value="UvrABC system protein C"/>
    <property type="match status" value="1"/>
</dbReference>
<evidence type="ECO:0000256" key="6">
    <source>
        <dbReference type="HAMAP-Rule" id="MF_00203"/>
    </source>
</evidence>
<evidence type="ECO:0000259" key="8">
    <source>
        <dbReference type="PROSITE" id="PS50151"/>
    </source>
</evidence>
<dbReference type="Pfam" id="PF14520">
    <property type="entry name" value="HHH_5"/>
    <property type="match status" value="1"/>
</dbReference>
<evidence type="ECO:0000256" key="7">
    <source>
        <dbReference type="SAM" id="MobiDB-lite"/>
    </source>
</evidence>
<evidence type="ECO:0000313" key="12">
    <source>
        <dbReference type="Proteomes" id="UP000662939"/>
    </source>
</evidence>
<dbReference type="Pfam" id="PF08459">
    <property type="entry name" value="UvrC_RNaseH_dom"/>
    <property type="match status" value="1"/>
</dbReference>
<accession>A0A895XG76</accession>
<keyword evidence="6" id="KW-0742">SOS response</keyword>
<dbReference type="InterPro" id="IPR035901">
    <property type="entry name" value="GIY-YIG_endonuc_sf"/>
</dbReference>
<dbReference type="InterPro" id="IPR036876">
    <property type="entry name" value="UVR_dom_sf"/>
</dbReference>
<feature type="domain" description="UVR" evidence="8">
    <location>
        <begin position="206"/>
        <end position="241"/>
    </location>
</feature>
<sequence length="681" mass="76203">MSVDYRPAPGTIPTDPGVYRFRDRDGRVIYVGKAKNLRNRLNSYFANLDSLHERTRRMVTTARSVEWTVVSTEVEALQLEYTWIKHYDPRFNVVYRDDKSYPWLAVTLGEEYPRIQVMRGDRKKGVRYFGPYSHAWAIRDTVDSLLRVFPARTCSPSEFKRARRMGRPCLLADIGKCAAPCVQRVSEAEHRAIVDDFCSFLGGNTSAVRKRLIAQMQEASENLEFEKAARVRDDLAALDKALEKQVVVLSEDTDCDVVGVADDDLQAAVQVFHVRNGRIRGQRGWIIDKPEPLGEAGIVESFFSQFYAEAAHDLPREILVPALPDDAEALSSWLREKRGARVVLRVPQRGDKRSLADTVRRNAEEALQRHKLKRASDLTSRSKALEELGEALEMAEAPLRIECYDVSQSHGSDVVASMVVFEEGLPRKSEYRRFVIKGERTDDLSALQETLRRRLKRLGDQPAGSPDEASVEAGHVIEDGELMENTDKKRFAYPPQLIVVDGGAPQVAAADAVFTELGVDTVHLAGLAKRLEEVWLPGDDYPVILSRSSEALYLLQRLRDEAHRFAISLHRSRRRKRMKTSALDSVPGLGPSKRKALLKRFGSVKQIRRADVAQLQEVEGIGPRLAGTIAQHLALESTDNGADDGRTGDTSAANAATPANGEEHSLAEQLVEQEQDDQDSS</sequence>
<dbReference type="PROSITE" id="PS50151">
    <property type="entry name" value="UVR"/>
    <property type="match status" value="1"/>
</dbReference>
<protein>
    <recommendedName>
        <fullName evidence="6">UvrABC system protein C</fullName>
        <shortName evidence="6">Protein UvrC</shortName>
    </recommendedName>
    <alternativeName>
        <fullName evidence="6">Excinuclease ABC subunit C</fullName>
    </alternativeName>
</protein>
<comment type="subunit">
    <text evidence="6">Interacts with UvrB in an incision complex.</text>
</comment>
<dbReference type="GO" id="GO:0009432">
    <property type="term" value="P:SOS response"/>
    <property type="evidence" value="ECO:0007669"/>
    <property type="project" value="UniProtKB-UniRule"/>
</dbReference>
<evidence type="ECO:0000256" key="3">
    <source>
        <dbReference type="ARBA" id="ARBA00022769"/>
    </source>
</evidence>
<dbReference type="NCBIfam" id="TIGR00194">
    <property type="entry name" value="uvrC"/>
    <property type="match status" value="1"/>
</dbReference>
<keyword evidence="2 6" id="KW-0227">DNA damage</keyword>
<dbReference type="InterPro" id="IPR038476">
    <property type="entry name" value="UvrC_RNase_H_dom_sf"/>
</dbReference>
<reference evidence="11" key="1">
    <citation type="submission" date="2021-02" db="EMBL/GenBank/DDBJ databases">
        <title>Natronoglycomyces albus gen. nov., sp. nov, a haloalkaliphilic actinobacterium from a soda solonchak soil.</title>
        <authorList>
            <person name="Sorokin D.Y."/>
            <person name="Khijniak T.V."/>
            <person name="Zakharycheva A.P."/>
            <person name="Boueva O.V."/>
            <person name="Ariskina E.V."/>
            <person name="Hahnke R.L."/>
            <person name="Bunk B."/>
            <person name="Sproer C."/>
            <person name="Schumann P."/>
            <person name="Evtushenko L.I."/>
            <person name="Kublanov I.V."/>
        </authorList>
    </citation>
    <scope>NUCLEOTIDE SEQUENCE</scope>
    <source>
        <strain evidence="11">DSM 106290</strain>
    </source>
</reference>
<evidence type="ECO:0000256" key="2">
    <source>
        <dbReference type="ARBA" id="ARBA00022763"/>
    </source>
</evidence>
<comment type="similarity">
    <text evidence="6">Belongs to the UvrC family.</text>
</comment>
<feature type="domain" description="UvrC family homology region profile" evidence="10">
    <location>
        <begin position="257"/>
        <end position="514"/>
    </location>
</feature>
<evidence type="ECO:0000256" key="5">
    <source>
        <dbReference type="ARBA" id="ARBA00023204"/>
    </source>
</evidence>
<dbReference type="Pfam" id="PF22920">
    <property type="entry name" value="UvrC_RNaseH"/>
    <property type="match status" value="1"/>
</dbReference>
<dbReference type="Pfam" id="PF02151">
    <property type="entry name" value="UVR"/>
    <property type="match status" value="1"/>
</dbReference>
<comment type="function">
    <text evidence="6">The UvrABC repair system catalyzes the recognition and processing of DNA lesions. UvrC both incises the 5' and 3' sides of the lesion. The N-terminal half is responsible for the 3' incision and the C-terminal half is responsible for the 5' incision.</text>
</comment>
<name>A0A895XG76_9ACTN</name>
<dbReference type="SUPFAM" id="SSF47781">
    <property type="entry name" value="RuvA domain 2-like"/>
    <property type="match status" value="1"/>
</dbReference>
<keyword evidence="3 6" id="KW-0228">DNA excision</keyword>
<dbReference type="PROSITE" id="PS50165">
    <property type="entry name" value="UVRC"/>
    <property type="match status" value="1"/>
</dbReference>
<evidence type="ECO:0000313" key="11">
    <source>
        <dbReference type="EMBL" id="QSB03877.1"/>
    </source>
</evidence>
<feature type="compositionally biased region" description="Acidic residues" evidence="7">
    <location>
        <begin position="671"/>
        <end position="681"/>
    </location>
</feature>
<keyword evidence="12" id="KW-1185">Reference proteome</keyword>
<dbReference type="InterPro" id="IPR050066">
    <property type="entry name" value="UvrABC_protein_C"/>
</dbReference>
<dbReference type="GO" id="GO:0006289">
    <property type="term" value="P:nucleotide-excision repair"/>
    <property type="evidence" value="ECO:0007669"/>
    <property type="project" value="UniProtKB-UniRule"/>
</dbReference>
<dbReference type="HAMAP" id="MF_00203">
    <property type="entry name" value="UvrC"/>
    <property type="match status" value="1"/>
</dbReference>
<evidence type="ECO:0000256" key="1">
    <source>
        <dbReference type="ARBA" id="ARBA00022490"/>
    </source>
</evidence>
<dbReference type="PROSITE" id="PS50164">
    <property type="entry name" value="GIY_YIG"/>
    <property type="match status" value="1"/>
</dbReference>
<dbReference type="GO" id="GO:0009381">
    <property type="term" value="F:excinuclease ABC activity"/>
    <property type="evidence" value="ECO:0007669"/>
    <property type="project" value="UniProtKB-UniRule"/>
</dbReference>
<dbReference type="InterPro" id="IPR001943">
    <property type="entry name" value="UVR_dom"/>
</dbReference>
<dbReference type="InterPro" id="IPR000305">
    <property type="entry name" value="GIY-YIG_endonuc"/>
</dbReference>
<evidence type="ECO:0000259" key="9">
    <source>
        <dbReference type="PROSITE" id="PS50164"/>
    </source>
</evidence>
<dbReference type="CDD" id="cd10434">
    <property type="entry name" value="GIY-YIG_UvrC_Cho"/>
    <property type="match status" value="1"/>
</dbReference>
<dbReference type="Proteomes" id="UP000662939">
    <property type="component" value="Chromosome"/>
</dbReference>
<dbReference type="AlphaFoldDB" id="A0A895XG76"/>
<dbReference type="GO" id="GO:0009380">
    <property type="term" value="C:excinuclease repair complex"/>
    <property type="evidence" value="ECO:0007669"/>
    <property type="project" value="InterPro"/>
</dbReference>
<keyword evidence="1 6" id="KW-0963">Cytoplasm</keyword>
<dbReference type="SUPFAM" id="SSF82771">
    <property type="entry name" value="GIY-YIG endonuclease"/>
    <property type="match status" value="1"/>
</dbReference>
<dbReference type="GO" id="GO:0003677">
    <property type="term" value="F:DNA binding"/>
    <property type="evidence" value="ECO:0007669"/>
    <property type="project" value="UniProtKB-UniRule"/>
</dbReference>
<dbReference type="PANTHER" id="PTHR30562:SF1">
    <property type="entry name" value="UVRABC SYSTEM PROTEIN C"/>
    <property type="match status" value="1"/>
</dbReference>
<dbReference type="Gene3D" id="4.10.860.10">
    <property type="entry name" value="UVR domain"/>
    <property type="match status" value="1"/>
</dbReference>
<dbReference type="PANTHER" id="PTHR30562">
    <property type="entry name" value="UVRC/OXIDOREDUCTASE"/>
    <property type="match status" value="1"/>
</dbReference>
<dbReference type="Pfam" id="PF01541">
    <property type="entry name" value="GIY-YIG"/>
    <property type="match status" value="1"/>
</dbReference>
<dbReference type="InterPro" id="IPR047296">
    <property type="entry name" value="GIY-YIG_UvrC_Cho"/>
</dbReference>
<evidence type="ECO:0000256" key="4">
    <source>
        <dbReference type="ARBA" id="ARBA00022881"/>
    </source>
</evidence>
<keyword evidence="5 6" id="KW-0234">DNA repair</keyword>
<dbReference type="EMBL" id="CP070496">
    <property type="protein sequence ID" value="QSB03877.1"/>
    <property type="molecule type" value="Genomic_DNA"/>
</dbReference>
<dbReference type="InterPro" id="IPR010994">
    <property type="entry name" value="RuvA_2-like"/>
</dbReference>
<keyword evidence="4 6" id="KW-0267">Excision nuclease</keyword>
<proteinExistence type="inferred from homology"/>
<dbReference type="Gene3D" id="1.10.150.20">
    <property type="entry name" value="5' to 3' exonuclease, C-terminal subdomain"/>
    <property type="match status" value="1"/>
</dbReference>
<gene>
    <name evidence="6 11" type="primary">uvrC</name>
    <name evidence="11" type="ORF">JQS30_08550</name>
</gene>
<dbReference type="Gene3D" id="3.30.420.340">
    <property type="entry name" value="UvrC, RNAse H endonuclease domain"/>
    <property type="match status" value="1"/>
</dbReference>
<dbReference type="SUPFAM" id="SSF46600">
    <property type="entry name" value="C-terminal UvrC-binding domain of UvrB"/>
    <property type="match status" value="1"/>
</dbReference>
<dbReference type="SMART" id="SM00278">
    <property type="entry name" value="HhH1"/>
    <property type="match status" value="2"/>
</dbReference>
<dbReference type="NCBIfam" id="NF001824">
    <property type="entry name" value="PRK00558.1-5"/>
    <property type="match status" value="1"/>
</dbReference>
<dbReference type="Gene3D" id="3.40.1440.10">
    <property type="entry name" value="GIY-YIG endonuclease"/>
    <property type="match status" value="1"/>
</dbReference>
<evidence type="ECO:0000259" key="10">
    <source>
        <dbReference type="PROSITE" id="PS50165"/>
    </source>
</evidence>
<feature type="region of interest" description="Disordered" evidence="7">
    <location>
        <begin position="638"/>
        <end position="681"/>
    </location>
</feature>
<dbReference type="InterPro" id="IPR001162">
    <property type="entry name" value="UvrC_RNase_H_dom"/>
</dbReference>